<sequence length="235" mass="21782">MCQKNTMGTRSGQPGTTARSGCALYPQRIIDLNRKQQIGNREHTWSSAAVEGPGDEASGLDAGPSGAGGLAVSGVGAAAGDLCFDFLLGAGEGTSVVVGASAAGAGVAGGGDVASGGELTGALAGGELTGDGNGGETVAVGGVAAGVGGVVAGVGGVAAGVGAAAGLDGADAGVGAGLGVATGDAGGVADGVAGVAVGAADGAWPPTPATRRQMSAMVKMLFRSISIRFAIAGFR</sequence>
<protein>
    <submittedName>
        <fullName evidence="2">Extensin-like</fullName>
    </submittedName>
</protein>
<feature type="region of interest" description="Disordered" evidence="1">
    <location>
        <begin position="1"/>
        <end position="20"/>
    </location>
</feature>
<evidence type="ECO:0000313" key="3">
    <source>
        <dbReference type="Proteomes" id="UP000327157"/>
    </source>
</evidence>
<proteinExistence type="predicted"/>
<reference evidence="2 3" key="1">
    <citation type="submission" date="2019-09" db="EMBL/GenBank/DDBJ databases">
        <authorList>
            <person name="Ou C."/>
        </authorList>
    </citation>
    <scope>NUCLEOTIDE SEQUENCE [LARGE SCALE GENOMIC DNA]</scope>
    <source>
        <strain evidence="2">S2</strain>
        <tissue evidence="2">Leaf</tissue>
    </source>
</reference>
<keyword evidence="3" id="KW-1185">Reference proteome</keyword>
<organism evidence="2 3">
    <name type="scientific">Pyrus ussuriensis x Pyrus communis</name>
    <dbReference type="NCBI Taxonomy" id="2448454"/>
    <lineage>
        <taxon>Eukaryota</taxon>
        <taxon>Viridiplantae</taxon>
        <taxon>Streptophyta</taxon>
        <taxon>Embryophyta</taxon>
        <taxon>Tracheophyta</taxon>
        <taxon>Spermatophyta</taxon>
        <taxon>Magnoliopsida</taxon>
        <taxon>eudicotyledons</taxon>
        <taxon>Gunneridae</taxon>
        <taxon>Pentapetalae</taxon>
        <taxon>rosids</taxon>
        <taxon>fabids</taxon>
        <taxon>Rosales</taxon>
        <taxon>Rosaceae</taxon>
        <taxon>Amygdaloideae</taxon>
        <taxon>Maleae</taxon>
        <taxon>Pyrus</taxon>
    </lineage>
</organism>
<reference evidence="3" key="2">
    <citation type="submission" date="2019-10" db="EMBL/GenBank/DDBJ databases">
        <title>A de novo genome assembly of a pear dwarfing rootstock.</title>
        <authorList>
            <person name="Wang F."/>
            <person name="Wang J."/>
            <person name="Li S."/>
            <person name="Zhang Y."/>
            <person name="Fang M."/>
            <person name="Ma L."/>
            <person name="Zhao Y."/>
            <person name="Jiang S."/>
        </authorList>
    </citation>
    <scope>NUCLEOTIDE SEQUENCE [LARGE SCALE GENOMIC DNA]</scope>
</reference>
<comment type="caution">
    <text evidence="2">The sequence shown here is derived from an EMBL/GenBank/DDBJ whole genome shotgun (WGS) entry which is preliminary data.</text>
</comment>
<feature type="region of interest" description="Disordered" evidence="1">
    <location>
        <begin position="41"/>
        <end position="60"/>
    </location>
</feature>
<dbReference type="AlphaFoldDB" id="A0A5N5HT55"/>
<dbReference type="Proteomes" id="UP000327157">
    <property type="component" value="Chromosome 2"/>
</dbReference>
<name>A0A5N5HT55_9ROSA</name>
<evidence type="ECO:0000256" key="1">
    <source>
        <dbReference type="SAM" id="MobiDB-lite"/>
    </source>
</evidence>
<reference evidence="2 3" key="3">
    <citation type="submission" date="2019-11" db="EMBL/GenBank/DDBJ databases">
        <title>A de novo genome assembly of a pear dwarfing rootstock.</title>
        <authorList>
            <person name="Wang F."/>
            <person name="Wang J."/>
            <person name="Li S."/>
            <person name="Zhang Y."/>
            <person name="Fang M."/>
            <person name="Ma L."/>
            <person name="Zhao Y."/>
            <person name="Jiang S."/>
        </authorList>
    </citation>
    <scope>NUCLEOTIDE SEQUENCE [LARGE SCALE GENOMIC DNA]</scope>
    <source>
        <strain evidence="2">S2</strain>
        <tissue evidence="2">Leaf</tissue>
    </source>
</reference>
<dbReference type="EMBL" id="SMOL01000157">
    <property type="protein sequence ID" value="KAB2626534.1"/>
    <property type="molecule type" value="Genomic_DNA"/>
</dbReference>
<feature type="compositionally biased region" description="Polar residues" evidence="1">
    <location>
        <begin position="1"/>
        <end position="19"/>
    </location>
</feature>
<gene>
    <name evidence="2" type="ORF">D8674_020152</name>
</gene>
<evidence type="ECO:0000313" key="2">
    <source>
        <dbReference type="EMBL" id="KAB2626534.1"/>
    </source>
</evidence>
<accession>A0A5N5HT55</accession>